<reference evidence="15" key="1">
    <citation type="journal article" date="2019" name="Microbiology">
        <title>Complete Genome Sequence of an Uncultured Bacterium of the Candidate Phylum Bipolaricaulota.</title>
        <authorList>
            <person name="Kadnikov V.V."/>
            <person name="Mardanov A.V."/>
            <person name="Beletsky A.V."/>
            <person name="Frank Y.A."/>
            <person name="Karnachuk O.V."/>
            <person name="Ravin N.V."/>
        </authorList>
    </citation>
    <scope>NUCLEOTIDE SEQUENCE [LARGE SCALE GENOMIC DNA]</scope>
</reference>
<dbReference type="InterPro" id="IPR004107">
    <property type="entry name" value="Integrase_SAM-like_N"/>
</dbReference>
<dbReference type="PROSITE" id="PS51900">
    <property type="entry name" value="CB"/>
    <property type="match status" value="1"/>
</dbReference>
<dbReference type="Pfam" id="PF00589">
    <property type="entry name" value="Phage_integrase"/>
    <property type="match status" value="1"/>
</dbReference>
<organism evidence="14 15">
    <name type="scientific">Candidatus Syntrophocurvum alkaliphilum</name>
    <dbReference type="NCBI Taxonomy" id="2293317"/>
    <lineage>
        <taxon>Bacteria</taxon>
        <taxon>Bacillati</taxon>
        <taxon>Bacillota</taxon>
        <taxon>Clostridia</taxon>
        <taxon>Eubacteriales</taxon>
        <taxon>Syntrophomonadaceae</taxon>
        <taxon>Candidatus Syntrophocurvum</taxon>
    </lineage>
</organism>
<dbReference type="InterPro" id="IPR011010">
    <property type="entry name" value="DNA_brk_join_enz"/>
</dbReference>
<dbReference type="InterPro" id="IPR010998">
    <property type="entry name" value="Integrase_recombinase_N"/>
</dbReference>
<keyword evidence="9" id="KW-0233">DNA recombination</keyword>
<evidence type="ECO:0000313" key="15">
    <source>
        <dbReference type="Proteomes" id="UP000426444"/>
    </source>
</evidence>
<evidence type="ECO:0000256" key="5">
    <source>
        <dbReference type="ARBA" id="ARBA00022618"/>
    </source>
</evidence>
<sequence>MKMTNFARTLTRYMSDYLPTQRNVSTNTIKSYRDTFKQLLNYFDEILNIKPEHLTFEKITAETIKDFLLWLEKSKGVSINTRNQRLAAIHSLFRYVQSENPEFLLESQRILGIPFKKREKKSISYLTQECLKALLQQPNPNTIKGRRDLTMIATFYDTGARVQELIDLKACDVRLTKPATVLLTGKGNKQRSVPIMGKTCTLLEEYMREHYLLENGYQNHPLFFNSNRKPFTRPGVSYILEKYLKKAKESYPEMQFPKSLHPHMIRHTKAIHLLEANVNLIYIRDLLGHVNVTTTEIYARVNSEVKRKALEAAYVEVVKQDIPAWDKDTDLLNWLNDFCR</sequence>
<keyword evidence="10" id="KW-0131">Cell cycle</keyword>
<dbReference type="GO" id="GO:0006310">
    <property type="term" value="P:DNA recombination"/>
    <property type="evidence" value="ECO:0007669"/>
    <property type="project" value="UniProtKB-KW"/>
</dbReference>
<proteinExistence type="inferred from homology"/>
<dbReference type="OrthoDB" id="9801717at2"/>
<dbReference type="Proteomes" id="UP000426444">
    <property type="component" value="Chromosome"/>
</dbReference>
<dbReference type="RefSeq" id="WP_156204113.1">
    <property type="nucleotide sequence ID" value="NZ_CP046457.1"/>
</dbReference>
<name>A0A6I6DJQ1_9FIRM</name>
<dbReference type="GO" id="GO:0051301">
    <property type="term" value="P:cell division"/>
    <property type="evidence" value="ECO:0007669"/>
    <property type="project" value="UniProtKB-KW"/>
</dbReference>
<dbReference type="EMBL" id="CP046457">
    <property type="protein sequence ID" value="QGU00315.1"/>
    <property type="molecule type" value="Genomic_DNA"/>
</dbReference>
<evidence type="ECO:0000256" key="8">
    <source>
        <dbReference type="ARBA" id="ARBA00023125"/>
    </source>
</evidence>
<keyword evidence="15" id="KW-1185">Reference proteome</keyword>
<comment type="function">
    <text evidence="1">Site-specific tyrosine recombinase, which acts by catalyzing the cutting and rejoining of the recombining DNA molecules.</text>
</comment>
<evidence type="ECO:0000256" key="1">
    <source>
        <dbReference type="ARBA" id="ARBA00003283"/>
    </source>
</evidence>
<keyword evidence="7" id="KW-0229">DNA integration</keyword>
<dbReference type="InterPro" id="IPR050090">
    <property type="entry name" value="Tyrosine_recombinase_XerCD"/>
</dbReference>
<feature type="domain" description="Core-binding (CB)" evidence="13">
    <location>
        <begin position="1"/>
        <end position="97"/>
    </location>
</feature>
<dbReference type="KEGG" id="salq:SYNTR_1721"/>
<comment type="subcellular location">
    <subcellularLocation>
        <location evidence="2">Cytoplasm</location>
    </subcellularLocation>
</comment>
<comment type="similarity">
    <text evidence="3">Belongs to the 'phage' integrase family.</text>
</comment>
<keyword evidence="5" id="KW-0132">Cell division</keyword>
<dbReference type="CDD" id="cd01182">
    <property type="entry name" value="INT_RitC_C_like"/>
    <property type="match status" value="1"/>
</dbReference>
<evidence type="ECO:0000256" key="10">
    <source>
        <dbReference type="ARBA" id="ARBA00023306"/>
    </source>
</evidence>
<keyword evidence="8 11" id="KW-0238">DNA-binding</keyword>
<protein>
    <submittedName>
        <fullName evidence="14">Integrase/recombinase, RitC</fullName>
    </submittedName>
</protein>
<evidence type="ECO:0000313" key="14">
    <source>
        <dbReference type="EMBL" id="QGU00315.1"/>
    </source>
</evidence>
<evidence type="ECO:0000256" key="9">
    <source>
        <dbReference type="ARBA" id="ARBA00023172"/>
    </source>
</evidence>
<evidence type="ECO:0000256" key="4">
    <source>
        <dbReference type="ARBA" id="ARBA00022490"/>
    </source>
</evidence>
<dbReference type="Pfam" id="PF02899">
    <property type="entry name" value="Phage_int_SAM_1"/>
    <property type="match status" value="1"/>
</dbReference>
<dbReference type="InterPro" id="IPR002104">
    <property type="entry name" value="Integrase_catalytic"/>
</dbReference>
<feature type="domain" description="Tyr recombinase" evidence="12">
    <location>
        <begin position="121"/>
        <end position="311"/>
    </location>
</feature>
<evidence type="ECO:0000259" key="13">
    <source>
        <dbReference type="PROSITE" id="PS51900"/>
    </source>
</evidence>
<dbReference type="SUPFAM" id="SSF56349">
    <property type="entry name" value="DNA breaking-rejoining enzymes"/>
    <property type="match status" value="1"/>
</dbReference>
<keyword evidence="6" id="KW-0159">Chromosome partition</keyword>
<dbReference type="InterPro" id="IPR013762">
    <property type="entry name" value="Integrase-like_cat_sf"/>
</dbReference>
<dbReference type="InterPro" id="IPR044068">
    <property type="entry name" value="CB"/>
</dbReference>
<evidence type="ECO:0000256" key="6">
    <source>
        <dbReference type="ARBA" id="ARBA00022829"/>
    </source>
</evidence>
<evidence type="ECO:0000259" key="12">
    <source>
        <dbReference type="PROSITE" id="PS51898"/>
    </source>
</evidence>
<dbReference type="GO" id="GO:0003677">
    <property type="term" value="F:DNA binding"/>
    <property type="evidence" value="ECO:0007669"/>
    <property type="project" value="UniProtKB-UniRule"/>
</dbReference>
<dbReference type="PROSITE" id="PS51898">
    <property type="entry name" value="TYR_RECOMBINASE"/>
    <property type="match status" value="1"/>
</dbReference>
<dbReference type="PANTHER" id="PTHR30349:SF77">
    <property type="entry name" value="TYROSINE RECOMBINASE XERC"/>
    <property type="match status" value="1"/>
</dbReference>
<dbReference type="GO" id="GO:0005737">
    <property type="term" value="C:cytoplasm"/>
    <property type="evidence" value="ECO:0007669"/>
    <property type="project" value="UniProtKB-SubCell"/>
</dbReference>
<dbReference type="Gene3D" id="1.10.443.10">
    <property type="entry name" value="Intergrase catalytic core"/>
    <property type="match status" value="1"/>
</dbReference>
<dbReference type="PANTHER" id="PTHR30349">
    <property type="entry name" value="PHAGE INTEGRASE-RELATED"/>
    <property type="match status" value="1"/>
</dbReference>
<accession>A0A6I6DJQ1</accession>
<evidence type="ECO:0000256" key="7">
    <source>
        <dbReference type="ARBA" id="ARBA00022908"/>
    </source>
</evidence>
<evidence type="ECO:0000256" key="3">
    <source>
        <dbReference type="ARBA" id="ARBA00008857"/>
    </source>
</evidence>
<evidence type="ECO:0000256" key="2">
    <source>
        <dbReference type="ARBA" id="ARBA00004496"/>
    </source>
</evidence>
<evidence type="ECO:0000256" key="11">
    <source>
        <dbReference type="PROSITE-ProRule" id="PRU01248"/>
    </source>
</evidence>
<dbReference type="Gene3D" id="1.10.150.130">
    <property type="match status" value="1"/>
</dbReference>
<dbReference type="AlphaFoldDB" id="A0A6I6DJQ1"/>
<gene>
    <name evidence="14" type="ORF">SYNTR_1721</name>
</gene>
<keyword evidence="4" id="KW-0963">Cytoplasm</keyword>
<dbReference type="GO" id="GO:0007059">
    <property type="term" value="P:chromosome segregation"/>
    <property type="evidence" value="ECO:0007669"/>
    <property type="project" value="UniProtKB-KW"/>
</dbReference>
<dbReference type="GO" id="GO:0015074">
    <property type="term" value="P:DNA integration"/>
    <property type="evidence" value="ECO:0007669"/>
    <property type="project" value="UniProtKB-KW"/>
</dbReference>